<accession>A0A8R1U4A3</accession>
<keyword evidence="11" id="KW-1185">Reference proteome</keyword>
<evidence type="ECO:0000256" key="8">
    <source>
        <dbReference type="SAM" id="MobiDB-lite"/>
    </source>
</evidence>
<reference evidence="10" key="2">
    <citation type="submission" date="2022-06" db="UniProtKB">
        <authorList>
            <consortium name="EnsemblMetazoa"/>
        </authorList>
    </citation>
    <scope>IDENTIFICATION</scope>
    <source>
        <strain evidence="10">PS312</strain>
    </source>
</reference>
<name>A0A454Y2D1_PRIPA</name>
<dbReference type="EC" id="3.1.3.2" evidence="3"/>
<comment type="similarity">
    <text evidence="2">Belongs to the histidine acid phosphatase family.</text>
</comment>
<dbReference type="InterPro" id="IPR000560">
    <property type="entry name" value="His_Pase_clade-2"/>
</dbReference>
<dbReference type="Gene3D" id="3.40.50.1240">
    <property type="entry name" value="Phosphoglycerate mutase-like"/>
    <property type="match status" value="1"/>
</dbReference>
<dbReference type="InterPro" id="IPR029033">
    <property type="entry name" value="His_PPase_superfam"/>
</dbReference>
<evidence type="ECO:0000256" key="5">
    <source>
        <dbReference type="ARBA" id="ARBA00022801"/>
    </source>
</evidence>
<evidence type="ECO:0000256" key="7">
    <source>
        <dbReference type="ARBA" id="ARBA00023180"/>
    </source>
</evidence>
<sequence length="515" mass="57305">MTRIAFLLLVTAATAFYLPTHEEKLAAWSKLNAVCDGDFKTGLPDGYELVLVNPIWRHGDRGPTESFAGDVLTEDDWDFGGGGYGELSPIGMQQHYELGEKLWTRYAENDKFLSARYRAKEVYARSTDKNRTLISAMSNFAGMYSRASAIKGTDYPDFAGWPQTFVPVPIHTEPQRTDYIGDATDTYCPRGDDLWELAKQHPEYVAYDSKPRTQQTLQYLRDQTGADEATVNFDNVYLIRGGMLCESIHFADNFSTWYPWYTEDVKQRVGEIDNQNIDFQNGIFGSGMFQGYDLTVEIPTVRGGPILNEVVEKAQGVLDCYVTNKYGVQTRCTEKDHFLSNLKYFVISGHDTSIAAYLTVLEAKPYVLTSGGYSSYSSAVITEFFVDTKNGNERYFRVLFHDDADSCFRIITPFVTGCEMGADFCKMDHLEALAAKYAPPGGIEDLCMQRVTGPAVSTTKPPPPATTSQLTTTNKPDNGPSTTVTVPTIPTTTTSASLFSFLSASTFVLIAKLIF</sequence>
<evidence type="ECO:0000256" key="1">
    <source>
        <dbReference type="ARBA" id="ARBA00000032"/>
    </source>
</evidence>
<protein>
    <recommendedName>
        <fullName evidence="3">acid phosphatase</fullName>
        <ecNumber evidence="3">3.1.3.2</ecNumber>
    </recommendedName>
</protein>
<evidence type="ECO:0000256" key="9">
    <source>
        <dbReference type="SAM" id="SignalP"/>
    </source>
</evidence>
<keyword evidence="5" id="KW-0378">Hydrolase</keyword>
<accession>A0A454Y2D1</accession>
<evidence type="ECO:0000313" key="11">
    <source>
        <dbReference type="Proteomes" id="UP000005239"/>
    </source>
</evidence>
<dbReference type="Proteomes" id="UP000005239">
    <property type="component" value="Unassembled WGS sequence"/>
</dbReference>
<gene>
    <name evidence="10" type="primary">WBGene00091553</name>
</gene>
<keyword evidence="6" id="KW-1015">Disulfide bond</keyword>
<feature type="signal peptide" evidence="9">
    <location>
        <begin position="1"/>
        <end position="15"/>
    </location>
</feature>
<dbReference type="Pfam" id="PF00328">
    <property type="entry name" value="His_Phos_2"/>
    <property type="match status" value="1"/>
</dbReference>
<feature type="compositionally biased region" description="Polar residues" evidence="8">
    <location>
        <begin position="468"/>
        <end position="481"/>
    </location>
</feature>
<evidence type="ECO:0000256" key="2">
    <source>
        <dbReference type="ARBA" id="ARBA00005375"/>
    </source>
</evidence>
<proteinExistence type="inferred from homology"/>
<evidence type="ECO:0000256" key="3">
    <source>
        <dbReference type="ARBA" id="ARBA00012646"/>
    </source>
</evidence>
<dbReference type="InterPro" id="IPR050645">
    <property type="entry name" value="Histidine_acid_phosphatase"/>
</dbReference>
<dbReference type="PANTHER" id="PTHR11567:SF211">
    <property type="entry name" value="PROSTATIC ACID PHOSPHATASE"/>
    <property type="match status" value="1"/>
</dbReference>
<dbReference type="AlphaFoldDB" id="A0A454Y2D1"/>
<evidence type="ECO:0000256" key="4">
    <source>
        <dbReference type="ARBA" id="ARBA00022729"/>
    </source>
</evidence>
<reference evidence="11" key="1">
    <citation type="journal article" date="2008" name="Nat. Genet.">
        <title>The Pristionchus pacificus genome provides a unique perspective on nematode lifestyle and parasitism.</title>
        <authorList>
            <person name="Dieterich C."/>
            <person name="Clifton S.W."/>
            <person name="Schuster L.N."/>
            <person name="Chinwalla A."/>
            <person name="Delehaunty K."/>
            <person name="Dinkelacker I."/>
            <person name="Fulton L."/>
            <person name="Fulton R."/>
            <person name="Godfrey J."/>
            <person name="Minx P."/>
            <person name="Mitreva M."/>
            <person name="Roeseler W."/>
            <person name="Tian H."/>
            <person name="Witte H."/>
            <person name="Yang S.P."/>
            <person name="Wilson R.K."/>
            <person name="Sommer R.J."/>
        </authorList>
    </citation>
    <scope>NUCLEOTIDE SEQUENCE [LARGE SCALE GENOMIC DNA]</scope>
    <source>
        <strain evidence="11">PS312</strain>
    </source>
</reference>
<dbReference type="CDD" id="cd07061">
    <property type="entry name" value="HP_HAP_like"/>
    <property type="match status" value="1"/>
</dbReference>
<feature type="chain" id="PRO_5043994509" description="acid phosphatase" evidence="9">
    <location>
        <begin position="16"/>
        <end position="515"/>
    </location>
</feature>
<dbReference type="GO" id="GO:0016791">
    <property type="term" value="F:phosphatase activity"/>
    <property type="evidence" value="ECO:0000318"/>
    <property type="project" value="GO_Central"/>
</dbReference>
<dbReference type="GO" id="GO:0003993">
    <property type="term" value="F:acid phosphatase activity"/>
    <property type="evidence" value="ECO:0007669"/>
    <property type="project" value="UniProtKB-EC"/>
</dbReference>
<keyword evidence="4 9" id="KW-0732">Signal</keyword>
<dbReference type="SUPFAM" id="SSF53254">
    <property type="entry name" value="Phosphoglycerate mutase-like"/>
    <property type="match status" value="1"/>
</dbReference>
<dbReference type="PANTHER" id="PTHR11567">
    <property type="entry name" value="ACID PHOSPHATASE-RELATED"/>
    <property type="match status" value="1"/>
</dbReference>
<dbReference type="PROSITE" id="PS00616">
    <property type="entry name" value="HIS_ACID_PHOSPHAT_1"/>
    <property type="match status" value="1"/>
</dbReference>
<dbReference type="OrthoDB" id="258392at2759"/>
<comment type="catalytic activity">
    <reaction evidence="1">
        <text>a phosphate monoester + H2O = an alcohol + phosphate</text>
        <dbReference type="Rhea" id="RHEA:15017"/>
        <dbReference type="ChEBI" id="CHEBI:15377"/>
        <dbReference type="ChEBI" id="CHEBI:30879"/>
        <dbReference type="ChEBI" id="CHEBI:43474"/>
        <dbReference type="ChEBI" id="CHEBI:67140"/>
        <dbReference type="EC" id="3.1.3.2"/>
    </reaction>
</comment>
<dbReference type="OMA" id="RREWLWN"/>
<keyword evidence="7" id="KW-0325">Glycoprotein</keyword>
<dbReference type="InterPro" id="IPR033379">
    <property type="entry name" value="Acid_Pase_AS"/>
</dbReference>
<evidence type="ECO:0000256" key="6">
    <source>
        <dbReference type="ARBA" id="ARBA00023157"/>
    </source>
</evidence>
<evidence type="ECO:0000313" key="10">
    <source>
        <dbReference type="EnsemblMetazoa" id="PPA01999.1"/>
    </source>
</evidence>
<organism evidence="10 11">
    <name type="scientific">Pristionchus pacificus</name>
    <name type="common">Parasitic nematode worm</name>
    <dbReference type="NCBI Taxonomy" id="54126"/>
    <lineage>
        <taxon>Eukaryota</taxon>
        <taxon>Metazoa</taxon>
        <taxon>Ecdysozoa</taxon>
        <taxon>Nematoda</taxon>
        <taxon>Chromadorea</taxon>
        <taxon>Rhabditida</taxon>
        <taxon>Rhabditina</taxon>
        <taxon>Diplogasteromorpha</taxon>
        <taxon>Diplogasteroidea</taxon>
        <taxon>Neodiplogasteridae</taxon>
        <taxon>Pristionchus</taxon>
    </lineage>
</organism>
<feature type="region of interest" description="Disordered" evidence="8">
    <location>
        <begin position="454"/>
        <end position="487"/>
    </location>
</feature>
<dbReference type="EnsemblMetazoa" id="PPA01999.1">
    <property type="protein sequence ID" value="PPA01999.1"/>
    <property type="gene ID" value="WBGene00091553"/>
</dbReference>